<dbReference type="PANTHER" id="PTHR46072:SF4">
    <property type="entry name" value="AMIDASE C550.07-RELATED"/>
    <property type="match status" value="1"/>
</dbReference>
<keyword evidence="7" id="KW-1185">Reference proteome</keyword>
<dbReference type="EC" id="3.5.1.4" evidence="3"/>
<name>B0YEE1_ASPFC</name>
<proteinExistence type="inferred from homology"/>
<dbReference type="InterPro" id="IPR020556">
    <property type="entry name" value="Amidase_CS"/>
</dbReference>
<dbReference type="AlphaFoldDB" id="B0YEE1"/>
<dbReference type="Pfam" id="PF01425">
    <property type="entry name" value="Amidase"/>
    <property type="match status" value="1"/>
</dbReference>
<dbReference type="EMBL" id="DS499603">
    <property type="protein sequence ID" value="EDP47285.1"/>
    <property type="molecule type" value="Genomic_DNA"/>
</dbReference>
<dbReference type="OrthoDB" id="6428749at2759"/>
<dbReference type="VEuPathDB" id="FungiDB:AFUB_098860"/>
<keyword evidence="4" id="KW-0378">Hydrolase</keyword>
<organism evidence="6 7">
    <name type="scientific">Aspergillus fumigatus (strain CBS 144.89 / FGSC A1163 / CEA10)</name>
    <name type="common">Neosartorya fumigata</name>
    <dbReference type="NCBI Taxonomy" id="451804"/>
    <lineage>
        <taxon>Eukaryota</taxon>
        <taxon>Fungi</taxon>
        <taxon>Dikarya</taxon>
        <taxon>Ascomycota</taxon>
        <taxon>Pezizomycotina</taxon>
        <taxon>Eurotiomycetes</taxon>
        <taxon>Eurotiomycetidae</taxon>
        <taxon>Eurotiales</taxon>
        <taxon>Aspergillaceae</taxon>
        <taxon>Aspergillus</taxon>
        <taxon>Aspergillus subgen. Fumigati</taxon>
    </lineage>
</organism>
<dbReference type="PANTHER" id="PTHR46072">
    <property type="entry name" value="AMIDASE-RELATED-RELATED"/>
    <property type="match status" value="1"/>
</dbReference>
<evidence type="ECO:0000256" key="1">
    <source>
        <dbReference type="ARBA" id="ARBA00001311"/>
    </source>
</evidence>
<evidence type="ECO:0000256" key="4">
    <source>
        <dbReference type="ARBA" id="ARBA00022801"/>
    </source>
</evidence>
<dbReference type="PROSITE" id="PS00571">
    <property type="entry name" value="AMIDASES"/>
    <property type="match status" value="1"/>
</dbReference>
<dbReference type="SUPFAM" id="SSF75304">
    <property type="entry name" value="Amidase signature (AS) enzymes"/>
    <property type="match status" value="1"/>
</dbReference>
<sequence length="337" mass="36568">MSVQNWEIRACRAKDVLLNSVPKEWILPAHKLPPAHQKNVEDFPRKSGILSDREVSITEMSATALVAGMGAGLLSAEEVVVAFLKRAVLGHQLLNFATEFMAERAISRAKKLDEYFKRTGKLVGPLHGVPISVKEHIEIKGRTCNAGFVAWVDDIANEDALLVQYLERAGAIFHVRTNQPQSLMHLCCDNNLTGPTRNPYNRTLTPGGSSGGEGASMGFKCAALGVGTDIGGSIRAPAGFCGAYGFRPTALRMPATGIKVPGPGQESIHGTAGPLASQSVEDLNLFQRAVIDQEPWETETSLVPLPWRQVKATKNMTVGIMWDDGYSLNLNHYSPLR</sequence>
<dbReference type="InterPro" id="IPR023631">
    <property type="entry name" value="Amidase_dom"/>
</dbReference>
<dbReference type="PhylomeDB" id="B0YEE1"/>
<comment type="similarity">
    <text evidence="2">Belongs to the amidase family.</text>
</comment>
<dbReference type="GO" id="GO:0004040">
    <property type="term" value="F:amidase activity"/>
    <property type="evidence" value="ECO:0007669"/>
    <property type="project" value="UniProtKB-EC"/>
</dbReference>
<dbReference type="HOGENOM" id="CLU_009600_9_0_1"/>
<comment type="catalytic activity">
    <reaction evidence="1">
        <text>a monocarboxylic acid amide + H2O = a monocarboxylate + NH4(+)</text>
        <dbReference type="Rhea" id="RHEA:12020"/>
        <dbReference type="ChEBI" id="CHEBI:15377"/>
        <dbReference type="ChEBI" id="CHEBI:28938"/>
        <dbReference type="ChEBI" id="CHEBI:35757"/>
        <dbReference type="ChEBI" id="CHEBI:83628"/>
        <dbReference type="EC" id="3.5.1.4"/>
    </reaction>
</comment>
<protein>
    <recommendedName>
        <fullName evidence="3">amidase</fullName>
        <ecNumber evidence="3">3.5.1.4</ecNumber>
    </recommendedName>
</protein>
<accession>B0YEE1</accession>
<dbReference type="InterPro" id="IPR036928">
    <property type="entry name" value="AS_sf"/>
</dbReference>
<evidence type="ECO:0000313" key="6">
    <source>
        <dbReference type="EMBL" id="EDP47285.1"/>
    </source>
</evidence>
<dbReference type="Gene3D" id="3.90.1300.10">
    <property type="entry name" value="Amidase signature (AS) domain"/>
    <property type="match status" value="1"/>
</dbReference>
<evidence type="ECO:0000313" key="7">
    <source>
        <dbReference type="Proteomes" id="UP000001699"/>
    </source>
</evidence>
<evidence type="ECO:0000256" key="2">
    <source>
        <dbReference type="ARBA" id="ARBA00009199"/>
    </source>
</evidence>
<reference evidence="6 7" key="1">
    <citation type="journal article" date="2008" name="PLoS Genet.">
        <title>Genomic islands in the pathogenic filamentous fungus Aspergillus fumigatus.</title>
        <authorList>
            <person name="Fedorova N.D."/>
            <person name="Khaldi N."/>
            <person name="Joardar V.S."/>
            <person name="Maiti R."/>
            <person name="Amedeo P."/>
            <person name="Anderson M.J."/>
            <person name="Crabtree J."/>
            <person name="Silva J.C."/>
            <person name="Badger J.H."/>
            <person name="Albarraq A."/>
            <person name="Angiuoli S."/>
            <person name="Bussey H."/>
            <person name="Bowyer P."/>
            <person name="Cotty P.J."/>
            <person name="Dyer P.S."/>
            <person name="Egan A."/>
            <person name="Galens K."/>
            <person name="Fraser-Liggett C.M."/>
            <person name="Haas B.J."/>
            <person name="Inman J.M."/>
            <person name="Kent R."/>
            <person name="Lemieux S."/>
            <person name="Malavazi I."/>
            <person name="Orvis J."/>
            <person name="Roemer T."/>
            <person name="Ronning C.M."/>
            <person name="Sundaram J.P."/>
            <person name="Sutton G."/>
            <person name="Turner G."/>
            <person name="Venter J.C."/>
            <person name="White O.R."/>
            <person name="Whitty B.R."/>
            <person name="Youngman P."/>
            <person name="Wolfe K.H."/>
            <person name="Goldman G.H."/>
            <person name="Wortman J.R."/>
            <person name="Jiang B."/>
            <person name="Denning D.W."/>
            <person name="Nierman W.C."/>
        </authorList>
    </citation>
    <scope>NUCLEOTIDE SEQUENCE [LARGE SCALE GENOMIC DNA]</scope>
    <source>
        <strain evidence="7">CBS 144.89 / FGSC A1163 / CEA10</strain>
    </source>
</reference>
<gene>
    <name evidence="6" type="ORF">AFUB_098860</name>
</gene>
<feature type="domain" description="Amidase" evidence="5">
    <location>
        <begin position="78"/>
        <end position="326"/>
    </location>
</feature>
<dbReference type="Proteomes" id="UP000001699">
    <property type="component" value="Unassembled WGS sequence"/>
</dbReference>
<evidence type="ECO:0000256" key="3">
    <source>
        <dbReference type="ARBA" id="ARBA00012922"/>
    </source>
</evidence>
<evidence type="ECO:0000259" key="5">
    <source>
        <dbReference type="Pfam" id="PF01425"/>
    </source>
</evidence>